<evidence type="ECO:0000256" key="7">
    <source>
        <dbReference type="ARBA" id="ARBA00023235"/>
    </source>
</evidence>
<dbReference type="GO" id="GO:0097367">
    <property type="term" value="F:carbohydrate derivative binding"/>
    <property type="evidence" value="ECO:0007669"/>
    <property type="project" value="InterPro"/>
</dbReference>
<dbReference type="PROSITE" id="PS00174">
    <property type="entry name" value="P_GLUCOSE_ISOMERASE_2"/>
    <property type="match status" value="1"/>
</dbReference>
<dbReference type="OrthoDB" id="5831190at2759"/>
<organism evidence="11 12">
    <name type="scientific">Patellaria atrata CBS 101060</name>
    <dbReference type="NCBI Taxonomy" id="1346257"/>
    <lineage>
        <taxon>Eukaryota</taxon>
        <taxon>Fungi</taxon>
        <taxon>Dikarya</taxon>
        <taxon>Ascomycota</taxon>
        <taxon>Pezizomycotina</taxon>
        <taxon>Dothideomycetes</taxon>
        <taxon>Dothideomycetes incertae sedis</taxon>
        <taxon>Patellariales</taxon>
        <taxon>Patellariaceae</taxon>
        <taxon>Patellaria</taxon>
    </lineage>
</organism>
<dbReference type="PROSITE" id="PS51463">
    <property type="entry name" value="P_GLUCOSE_ISOMERASE_3"/>
    <property type="match status" value="1"/>
</dbReference>
<evidence type="ECO:0000256" key="9">
    <source>
        <dbReference type="ARBA" id="ARBA00029321"/>
    </source>
</evidence>
<dbReference type="InterPro" id="IPR001672">
    <property type="entry name" value="G6P_Isomerase"/>
</dbReference>
<dbReference type="InterPro" id="IPR046348">
    <property type="entry name" value="SIS_dom_sf"/>
</dbReference>
<protein>
    <recommendedName>
        <fullName evidence="4 10">Glucose-6-phosphate isomerase</fullName>
        <ecNumber evidence="3 10">5.3.1.9</ecNumber>
    </recommendedName>
</protein>
<dbReference type="GO" id="GO:0051156">
    <property type="term" value="P:glucose 6-phosphate metabolic process"/>
    <property type="evidence" value="ECO:0007669"/>
    <property type="project" value="TreeGrafter"/>
</dbReference>
<name>A0A9P4S4T8_9PEZI</name>
<evidence type="ECO:0000313" key="11">
    <source>
        <dbReference type="EMBL" id="KAF2836154.1"/>
    </source>
</evidence>
<dbReference type="FunFam" id="3.40.50.10490:FF:000004">
    <property type="entry name" value="Glucose-6-phosphate isomerase"/>
    <property type="match status" value="1"/>
</dbReference>
<dbReference type="InterPro" id="IPR035482">
    <property type="entry name" value="SIS_PGI_2"/>
</dbReference>
<dbReference type="SUPFAM" id="SSF53697">
    <property type="entry name" value="SIS domain"/>
    <property type="match status" value="1"/>
</dbReference>
<dbReference type="NCBIfam" id="NF001211">
    <property type="entry name" value="PRK00179.1"/>
    <property type="match status" value="1"/>
</dbReference>
<evidence type="ECO:0000256" key="10">
    <source>
        <dbReference type="RuleBase" id="RU000612"/>
    </source>
</evidence>
<evidence type="ECO:0000256" key="1">
    <source>
        <dbReference type="ARBA" id="ARBA00004926"/>
    </source>
</evidence>
<dbReference type="AlphaFoldDB" id="A0A9P4S4T8"/>
<dbReference type="InterPro" id="IPR035476">
    <property type="entry name" value="SIS_PGI_1"/>
</dbReference>
<dbReference type="CDD" id="cd05015">
    <property type="entry name" value="SIS_PGI_1"/>
    <property type="match status" value="1"/>
</dbReference>
<evidence type="ECO:0000256" key="8">
    <source>
        <dbReference type="ARBA" id="ARBA00024178"/>
    </source>
</evidence>
<dbReference type="PANTHER" id="PTHR11469:SF1">
    <property type="entry name" value="GLUCOSE-6-PHOSPHATE ISOMERASE"/>
    <property type="match status" value="1"/>
</dbReference>
<dbReference type="GO" id="GO:0005829">
    <property type="term" value="C:cytosol"/>
    <property type="evidence" value="ECO:0007669"/>
    <property type="project" value="TreeGrafter"/>
</dbReference>
<evidence type="ECO:0000256" key="3">
    <source>
        <dbReference type="ARBA" id="ARBA00011952"/>
    </source>
</evidence>
<comment type="catalytic activity">
    <reaction evidence="9 10">
        <text>alpha-D-glucose 6-phosphate = beta-D-fructose 6-phosphate</text>
        <dbReference type="Rhea" id="RHEA:11816"/>
        <dbReference type="ChEBI" id="CHEBI:57634"/>
        <dbReference type="ChEBI" id="CHEBI:58225"/>
        <dbReference type="EC" id="5.3.1.9"/>
    </reaction>
</comment>
<dbReference type="Gene3D" id="1.10.1390.10">
    <property type="match status" value="1"/>
</dbReference>
<dbReference type="PROSITE" id="PS00765">
    <property type="entry name" value="P_GLUCOSE_ISOMERASE_1"/>
    <property type="match status" value="1"/>
</dbReference>
<evidence type="ECO:0000313" key="12">
    <source>
        <dbReference type="Proteomes" id="UP000799429"/>
    </source>
</evidence>
<evidence type="ECO:0000256" key="5">
    <source>
        <dbReference type="ARBA" id="ARBA00022432"/>
    </source>
</evidence>
<keyword evidence="12" id="KW-1185">Reference proteome</keyword>
<dbReference type="Pfam" id="PF00342">
    <property type="entry name" value="PGI"/>
    <property type="match status" value="1"/>
</dbReference>
<accession>A0A9P4S4T8</accession>
<keyword evidence="7 10" id="KW-0413">Isomerase</keyword>
<sequence>MPGFAQATDLPTWKQLQQHHASLGKDIELKKLFAQDPQRFEKLSFTFTNEADGNSETLFDFSKNLITDETVKLLVQLAKEANLEQLRDEMFSGKPMNFTENRAVYHVALRNTSKQPMSVNGQSVVEDVDSVLEHIKEFTEQVRSGDWKGYTGKPLKTIINIGIGGSDLGPVMVTEALKAYSQRDLTCHFVSNIDGTHIAEALRTSDPETTLFLVASKTFTTAETVTNANTAKKWFLETANDESAIAKHFVALSTNETEVTKFGIDKANMFGFSDWVGGRYSVWSAIGLSVALYIGYDNFHSFLAGAHAMDKHFKETPLEQNIPVLGGLLSVWYSDFFGAQTHLVAPFDQYLHRFPAYLQQLSMESNGKAITRSGDYVKYTTGPILFGEPATNAQHSFFQLLHQGTKLIPTDFILAAESHNPVENKKHQKMLASNFFAQAEALMVGKTPEEVKSEGAPDDLVPHKTFLGNRPTTSILAQKITPATLGALIVYYEHLTFTEGAIWNINSFDQWGVELGKVLAKKILTELDEAGESSAHDASTSGLINAFKRKAGL</sequence>
<dbReference type="Gene3D" id="3.40.50.10490">
    <property type="entry name" value="Glucose-6-phosphate isomerase like protein, domain 1"/>
    <property type="match status" value="2"/>
</dbReference>
<dbReference type="FunFam" id="1.10.1390.10:FF:000001">
    <property type="entry name" value="Glucose-6-phosphate isomerase"/>
    <property type="match status" value="1"/>
</dbReference>
<dbReference type="EMBL" id="MU006105">
    <property type="protein sequence ID" value="KAF2836154.1"/>
    <property type="molecule type" value="Genomic_DNA"/>
</dbReference>
<dbReference type="HAMAP" id="MF_00473">
    <property type="entry name" value="G6P_isomerase"/>
    <property type="match status" value="1"/>
</dbReference>
<dbReference type="InterPro" id="IPR023096">
    <property type="entry name" value="G6P_Isomerase_C"/>
</dbReference>
<keyword evidence="5 10" id="KW-0312">Gluconeogenesis</keyword>
<dbReference type="PANTHER" id="PTHR11469">
    <property type="entry name" value="GLUCOSE-6-PHOSPHATE ISOMERASE"/>
    <property type="match status" value="1"/>
</dbReference>
<evidence type="ECO:0000256" key="4">
    <source>
        <dbReference type="ARBA" id="ARBA00018388"/>
    </source>
</evidence>
<dbReference type="GO" id="GO:0006094">
    <property type="term" value="P:gluconeogenesis"/>
    <property type="evidence" value="ECO:0007669"/>
    <property type="project" value="UniProtKB-KW"/>
</dbReference>
<evidence type="ECO:0000256" key="6">
    <source>
        <dbReference type="ARBA" id="ARBA00023152"/>
    </source>
</evidence>
<comment type="similarity">
    <text evidence="2 10">Belongs to the GPI family.</text>
</comment>
<comment type="function">
    <text evidence="8">In the cytoplasm, catalyzes the conversion of glucose-6-phosphate to fructose-6-phosphate, the second step in glycolysis, and the reverse reaction during gluconeogenesis.</text>
</comment>
<comment type="caution">
    <text evidence="11">The sequence shown here is derived from an EMBL/GenBank/DDBJ whole genome shotgun (WGS) entry which is preliminary data.</text>
</comment>
<keyword evidence="6 10" id="KW-0324">Glycolysis</keyword>
<reference evidence="11" key="1">
    <citation type="journal article" date="2020" name="Stud. Mycol.">
        <title>101 Dothideomycetes genomes: a test case for predicting lifestyles and emergence of pathogens.</title>
        <authorList>
            <person name="Haridas S."/>
            <person name="Albert R."/>
            <person name="Binder M."/>
            <person name="Bloem J."/>
            <person name="Labutti K."/>
            <person name="Salamov A."/>
            <person name="Andreopoulos B."/>
            <person name="Baker S."/>
            <person name="Barry K."/>
            <person name="Bills G."/>
            <person name="Bluhm B."/>
            <person name="Cannon C."/>
            <person name="Castanera R."/>
            <person name="Culley D."/>
            <person name="Daum C."/>
            <person name="Ezra D."/>
            <person name="Gonzalez J."/>
            <person name="Henrissat B."/>
            <person name="Kuo A."/>
            <person name="Liang C."/>
            <person name="Lipzen A."/>
            <person name="Lutzoni F."/>
            <person name="Magnuson J."/>
            <person name="Mondo S."/>
            <person name="Nolan M."/>
            <person name="Ohm R."/>
            <person name="Pangilinan J."/>
            <person name="Park H.-J."/>
            <person name="Ramirez L."/>
            <person name="Alfaro M."/>
            <person name="Sun H."/>
            <person name="Tritt A."/>
            <person name="Yoshinaga Y."/>
            <person name="Zwiers L.-H."/>
            <person name="Turgeon B."/>
            <person name="Goodwin S."/>
            <person name="Spatafora J."/>
            <person name="Crous P."/>
            <person name="Grigoriev I."/>
        </authorList>
    </citation>
    <scope>NUCLEOTIDE SEQUENCE</scope>
    <source>
        <strain evidence="11">CBS 101060</strain>
    </source>
</reference>
<gene>
    <name evidence="11" type="ORF">M501DRAFT_287960</name>
</gene>
<dbReference type="PRINTS" id="PR00662">
    <property type="entry name" value="G6PISOMERASE"/>
</dbReference>
<dbReference type="GO" id="GO:0006096">
    <property type="term" value="P:glycolytic process"/>
    <property type="evidence" value="ECO:0007669"/>
    <property type="project" value="UniProtKB-KW"/>
</dbReference>
<dbReference type="InterPro" id="IPR018189">
    <property type="entry name" value="Phosphoglucose_isomerase_CS"/>
</dbReference>
<proteinExistence type="inferred from homology"/>
<comment type="pathway">
    <text evidence="1 10">Carbohydrate degradation; glycolysis; D-glyceraldehyde 3-phosphate and glycerone phosphate from D-glucose: step 2/4.</text>
</comment>
<dbReference type="EC" id="5.3.1.9" evidence="3 10"/>
<dbReference type="GO" id="GO:0048029">
    <property type="term" value="F:monosaccharide binding"/>
    <property type="evidence" value="ECO:0007669"/>
    <property type="project" value="TreeGrafter"/>
</dbReference>
<dbReference type="CDD" id="cd05016">
    <property type="entry name" value="SIS_PGI_2"/>
    <property type="match status" value="1"/>
</dbReference>
<dbReference type="Proteomes" id="UP000799429">
    <property type="component" value="Unassembled WGS sequence"/>
</dbReference>
<dbReference type="GO" id="GO:0004347">
    <property type="term" value="F:glucose-6-phosphate isomerase activity"/>
    <property type="evidence" value="ECO:0007669"/>
    <property type="project" value="UniProtKB-EC"/>
</dbReference>
<evidence type="ECO:0000256" key="2">
    <source>
        <dbReference type="ARBA" id="ARBA00006604"/>
    </source>
</evidence>